<dbReference type="OrthoDB" id="331600at2759"/>
<protein>
    <recommendedName>
        <fullName evidence="5">Symplekin/Pta1 N-terminal domain-containing protein</fullName>
    </recommendedName>
</protein>
<keyword evidence="2" id="KW-0507">mRNA processing</keyword>
<evidence type="ECO:0000256" key="2">
    <source>
        <dbReference type="ARBA" id="ARBA00022664"/>
    </source>
</evidence>
<evidence type="ECO:0000313" key="6">
    <source>
        <dbReference type="EMBL" id="OXV09588.1"/>
    </source>
</evidence>
<name>A0A232LZX2_9EURO</name>
<comment type="subcellular location">
    <subcellularLocation>
        <location evidence="1">Nucleus</location>
    </subcellularLocation>
</comment>
<evidence type="ECO:0000259" key="5">
    <source>
        <dbReference type="Pfam" id="PF11935"/>
    </source>
</evidence>
<dbReference type="GO" id="GO:0005847">
    <property type="term" value="C:mRNA cleavage and polyadenylation specificity factor complex"/>
    <property type="evidence" value="ECO:0007669"/>
    <property type="project" value="TreeGrafter"/>
</dbReference>
<dbReference type="InterPro" id="IPR021850">
    <property type="entry name" value="Symplekin/Pta1"/>
</dbReference>
<comment type="caution">
    <text evidence="6">The sequence shown here is derived from an EMBL/GenBank/DDBJ whole genome shotgun (WGS) entry which is preliminary data.</text>
</comment>
<dbReference type="Gene3D" id="1.25.10.10">
    <property type="entry name" value="Leucine-rich Repeat Variant"/>
    <property type="match status" value="1"/>
</dbReference>
<dbReference type="AlphaFoldDB" id="A0A232LZX2"/>
<evidence type="ECO:0000256" key="1">
    <source>
        <dbReference type="ARBA" id="ARBA00004123"/>
    </source>
</evidence>
<dbReference type="PANTHER" id="PTHR15245">
    <property type="entry name" value="SYMPLEKIN-RELATED"/>
    <property type="match status" value="1"/>
</dbReference>
<proteinExistence type="predicted"/>
<dbReference type="InterPro" id="IPR032460">
    <property type="entry name" value="Symplekin/Pta1_N"/>
</dbReference>
<evidence type="ECO:0000256" key="3">
    <source>
        <dbReference type="ARBA" id="ARBA00023242"/>
    </source>
</evidence>
<feature type="domain" description="Symplekin/Pta1 N-terminal" evidence="5">
    <location>
        <begin position="91"/>
        <end position="316"/>
    </location>
</feature>
<reference evidence="6 7" key="1">
    <citation type="journal article" date="2015" name="Environ. Microbiol.">
        <title>Metagenome sequence of Elaphomyces granulatus from sporocarp tissue reveals Ascomycota ectomycorrhizal fingerprints of genome expansion and a Proteobacteria-rich microbiome.</title>
        <authorList>
            <person name="Quandt C.A."/>
            <person name="Kohler A."/>
            <person name="Hesse C.N."/>
            <person name="Sharpton T.J."/>
            <person name="Martin F."/>
            <person name="Spatafora J.W."/>
        </authorList>
    </citation>
    <scope>NUCLEOTIDE SEQUENCE [LARGE SCALE GENOMIC DNA]</scope>
    <source>
        <strain evidence="6 7">OSC145934</strain>
    </source>
</reference>
<dbReference type="InterPro" id="IPR011989">
    <property type="entry name" value="ARM-like"/>
</dbReference>
<organism evidence="6 7">
    <name type="scientific">Elaphomyces granulatus</name>
    <dbReference type="NCBI Taxonomy" id="519963"/>
    <lineage>
        <taxon>Eukaryota</taxon>
        <taxon>Fungi</taxon>
        <taxon>Dikarya</taxon>
        <taxon>Ascomycota</taxon>
        <taxon>Pezizomycotina</taxon>
        <taxon>Eurotiomycetes</taxon>
        <taxon>Eurotiomycetidae</taxon>
        <taxon>Eurotiales</taxon>
        <taxon>Elaphomycetaceae</taxon>
        <taxon>Elaphomyces</taxon>
    </lineage>
</organism>
<dbReference type="Pfam" id="PF11935">
    <property type="entry name" value="SYMPK_PTA1_N"/>
    <property type="match status" value="1"/>
</dbReference>
<keyword evidence="7" id="KW-1185">Reference proteome</keyword>
<feature type="region of interest" description="Disordered" evidence="4">
    <location>
        <begin position="416"/>
        <end position="441"/>
    </location>
</feature>
<accession>A0A232LZX2</accession>
<dbReference type="EMBL" id="NPHW01003434">
    <property type="protein sequence ID" value="OXV09588.1"/>
    <property type="molecule type" value="Genomic_DNA"/>
</dbReference>
<dbReference type="Proteomes" id="UP000243515">
    <property type="component" value="Unassembled WGS sequence"/>
</dbReference>
<evidence type="ECO:0000256" key="4">
    <source>
        <dbReference type="SAM" id="MobiDB-lite"/>
    </source>
</evidence>
<sequence length="774" mass="86383">MAQPTHNLGEQMAQLEAARNLVLGDAALYPQIVQGILPIIGVNARLELRRWGADFLAETFASPALATSQKEHLAGAVVLTLREILEQPAEDMAVIESMVQTAASLYPHIFRHIGNENYSIQHPEDVSTWENMTAIKQNILRRWDSAPHPIKICCIKFVQKAVQIQTPGTISDPRRPEQNETSLSIVPRNHVLLALPNLEAEASGLLDRLLTVFLENSDDAILVNATLNCLAVLIRSRPSVANKIILSILNFNPLKQANSPMTPPLRRFVILIAECEANHANGSGRNPNHPLVVKIQHYIDRLVQSRHEIFEEATRKRGLPVEPADVLDSAKRARLGVDTPPLIKVPPLPPGPTSISQLFTLTQDVGLSSFDVKQLPVDLIVKIAVPVLARVDQNALSQSIEAVRFRYQTLSKLQAAQPKAPVEDEEDDYEPEYQPTDVGGNANAIDEMVLDEVTELQPELMSLGPFVLPPPPPLTEEEAGNIGRGTVERIFDMLTSMDMPQKPTKGSNQQQLGFARLAASTFDRDAWITLLTRLATRASASVETDSKTEYDFATGNKLVISTTIREMLYRYIVEDFRSRINVGISWMNEEWYNDQIQLRYASMHKNDDTLVPLHYDCWVLRLLDGFLPYLDARDKVLIRFVSEIPKLTIPIVERVKSLARDPERVNLSVQALLYLVMFRPPARDMCLDALEDIYRIYEESRPVVGRVLSKWRPQEIDQPTDQTKQEGPSLLSPQANGIKSAVLLENVADPGSQVNAPVVQQQQQQYPEVGAAAG</sequence>
<keyword evidence="3" id="KW-0539">Nucleus</keyword>
<feature type="region of interest" description="Disordered" evidence="4">
    <location>
        <begin position="754"/>
        <end position="774"/>
    </location>
</feature>
<evidence type="ECO:0000313" key="7">
    <source>
        <dbReference type="Proteomes" id="UP000243515"/>
    </source>
</evidence>
<dbReference type="GO" id="GO:0006397">
    <property type="term" value="P:mRNA processing"/>
    <property type="evidence" value="ECO:0007669"/>
    <property type="project" value="UniProtKB-KW"/>
</dbReference>
<dbReference type="PANTHER" id="PTHR15245:SF20">
    <property type="entry name" value="SYMPLEKIN"/>
    <property type="match status" value="1"/>
</dbReference>
<gene>
    <name evidence="6" type="ORF">Egran_02647</name>
</gene>